<evidence type="ECO:0000313" key="6">
    <source>
        <dbReference type="EMBL" id="SDI73859.1"/>
    </source>
</evidence>
<accession>A0A1G8N0S9</accession>
<name>A0A1G8N0S9_9CLOT</name>
<proteinExistence type="predicted"/>
<dbReference type="GO" id="GO:0016887">
    <property type="term" value="F:ATP hydrolysis activity"/>
    <property type="evidence" value="ECO:0007669"/>
    <property type="project" value="InterPro"/>
</dbReference>
<organism evidence="6 7">
    <name type="scientific">Proteiniclasticum ruminis</name>
    <dbReference type="NCBI Taxonomy" id="398199"/>
    <lineage>
        <taxon>Bacteria</taxon>
        <taxon>Bacillati</taxon>
        <taxon>Bacillota</taxon>
        <taxon>Clostridia</taxon>
        <taxon>Eubacteriales</taxon>
        <taxon>Clostridiaceae</taxon>
        <taxon>Proteiniclasticum</taxon>
    </lineage>
</organism>
<evidence type="ECO:0000256" key="4">
    <source>
        <dbReference type="ARBA" id="ARBA00022967"/>
    </source>
</evidence>
<dbReference type="SUPFAM" id="SSF52540">
    <property type="entry name" value="P-loop containing nucleoside triphosphate hydrolases"/>
    <property type="match status" value="1"/>
</dbReference>
<dbReference type="PANTHER" id="PTHR42794">
    <property type="entry name" value="HEMIN IMPORT ATP-BINDING PROTEIN HMUV"/>
    <property type="match status" value="1"/>
</dbReference>
<protein>
    <submittedName>
        <fullName evidence="6">Iron complex transport system ATP-binding protein</fullName>
    </submittedName>
</protein>
<feature type="domain" description="ABC transporter" evidence="5">
    <location>
        <begin position="4"/>
        <end position="240"/>
    </location>
</feature>
<evidence type="ECO:0000256" key="1">
    <source>
        <dbReference type="ARBA" id="ARBA00022448"/>
    </source>
</evidence>
<dbReference type="InterPro" id="IPR017871">
    <property type="entry name" value="ABC_transporter-like_CS"/>
</dbReference>
<gene>
    <name evidence="6" type="ORF">SAMN05421804_10459</name>
</gene>
<keyword evidence="4" id="KW-1278">Translocase</keyword>
<evidence type="ECO:0000256" key="2">
    <source>
        <dbReference type="ARBA" id="ARBA00022741"/>
    </source>
</evidence>
<dbReference type="Gene3D" id="3.40.50.300">
    <property type="entry name" value="P-loop containing nucleotide triphosphate hydrolases"/>
    <property type="match status" value="1"/>
</dbReference>
<evidence type="ECO:0000313" key="7">
    <source>
        <dbReference type="Proteomes" id="UP000183255"/>
    </source>
</evidence>
<dbReference type="PROSITE" id="PS50893">
    <property type="entry name" value="ABC_TRANSPORTER_2"/>
    <property type="match status" value="1"/>
</dbReference>
<dbReference type="InterPro" id="IPR003439">
    <property type="entry name" value="ABC_transporter-like_ATP-bd"/>
</dbReference>
<dbReference type="InterPro" id="IPR027417">
    <property type="entry name" value="P-loop_NTPase"/>
</dbReference>
<dbReference type="RefSeq" id="WP_031576266.1">
    <property type="nucleotide sequence ID" value="NZ_FNDZ01000004.1"/>
</dbReference>
<keyword evidence="1" id="KW-0813">Transport</keyword>
<dbReference type="EMBL" id="FNDZ01000004">
    <property type="protein sequence ID" value="SDI73859.1"/>
    <property type="molecule type" value="Genomic_DNA"/>
</dbReference>
<dbReference type="GO" id="GO:0005524">
    <property type="term" value="F:ATP binding"/>
    <property type="evidence" value="ECO:0007669"/>
    <property type="project" value="UniProtKB-KW"/>
</dbReference>
<dbReference type="AlphaFoldDB" id="A0A1G8N0S9"/>
<dbReference type="PANTHER" id="PTHR42794:SF1">
    <property type="entry name" value="HEMIN IMPORT ATP-BINDING PROTEIN HMUV"/>
    <property type="match status" value="1"/>
</dbReference>
<dbReference type="SMART" id="SM00382">
    <property type="entry name" value="AAA"/>
    <property type="match status" value="1"/>
</dbReference>
<keyword evidence="3 6" id="KW-0067">ATP-binding</keyword>
<dbReference type="Pfam" id="PF00005">
    <property type="entry name" value="ABC_tran"/>
    <property type="match status" value="1"/>
</dbReference>
<dbReference type="FunFam" id="3.40.50.300:FF:000134">
    <property type="entry name" value="Iron-enterobactin ABC transporter ATP-binding protein"/>
    <property type="match status" value="1"/>
</dbReference>
<dbReference type="PROSITE" id="PS00211">
    <property type="entry name" value="ABC_TRANSPORTER_1"/>
    <property type="match status" value="1"/>
</dbReference>
<keyword evidence="2" id="KW-0547">Nucleotide-binding</keyword>
<reference evidence="6 7" key="1">
    <citation type="submission" date="2016-10" db="EMBL/GenBank/DDBJ databases">
        <authorList>
            <person name="de Groot N.N."/>
        </authorList>
    </citation>
    <scope>NUCLEOTIDE SEQUENCE [LARGE SCALE GENOMIC DNA]</scope>
    <source>
        <strain evidence="6 7">CGMCC 1.5058</strain>
    </source>
</reference>
<dbReference type="CDD" id="cd03214">
    <property type="entry name" value="ABC_Iron-Siderophores_B12_Hemin"/>
    <property type="match status" value="1"/>
</dbReference>
<sequence length="265" mass="30152">MNELSVSSLRFSYGKEEVLKDLSFYVKKGCFYSILGPNGSGKTTVLRHIQKLLLPQSGKVMLGTEEVRQMKIRDLARKIATVPQETHVSVDFPVLDFVLAGRAPYLKRFENETSSDYKKAEEAMIATNTWQYSHKSVLELSGGELQRVVVARAMVQEPDLLLLDEPVSHLDLRHQVLILDQVNSYCRKNNSTVISVLHDINLAITYSDELILMKKGEIFAKGVPEDIITEENLREVYETECLIIQNPLNGKPYVIPKISKRREEE</sequence>
<evidence type="ECO:0000259" key="5">
    <source>
        <dbReference type="PROSITE" id="PS50893"/>
    </source>
</evidence>
<evidence type="ECO:0000256" key="3">
    <source>
        <dbReference type="ARBA" id="ARBA00022840"/>
    </source>
</evidence>
<dbReference type="Proteomes" id="UP000183255">
    <property type="component" value="Unassembled WGS sequence"/>
</dbReference>
<dbReference type="InterPro" id="IPR003593">
    <property type="entry name" value="AAA+_ATPase"/>
</dbReference>